<accession>A0AA40DJL0</accession>
<keyword evidence="3" id="KW-1185">Reference proteome</keyword>
<dbReference type="Proteomes" id="UP001172101">
    <property type="component" value="Unassembled WGS sequence"/>
</dbReference>
<organism evidence="2 3">
    <name type="scientific">Lasiosphaeria miniovina</name>
    <dbReference type="NCBI Taxonomy" id="1954250"/>
    <lineage>
        <taxon>Eukaryota</taxon>
        <taxon>Fungi</taxon>
        <taxon>Dikarya</taxon>
        <taxon>Ascomycota</taxon>
        <taxon>Pezizomycotina</taxon>
        <taxon>Sordariomycetes</taxon>
        <taxon>Sordariomycetidae</taxon>
        <taxon>Sordariales</taxon>
        <taxon>Lasiosphaeriaceae</taxon>
        <taxon>Lasiosphaeria</taxon>
    </lineage>
</organism>
<feature type="transmembrane region" description="Helical" evidence="1">
    <location>
        <begin position="6"/>
        <end position="23"/>
    </location>
</feature>
<reference evidence="2" key="1">
    <citation type="submission" date="2023-06" db="EMBL/GenBank/DDBJ databases">
        <title>Genome-scale phylogeny and comparative genomics of the fungal order Sordariales.</title>
        <authorList>
            <consortium name="Lawrence Berkeley National Laboratory"/>
            <person name="Hensen N."/>
            <person name="Bonometti L."/>
            <person name="Westerberg I."/>
            <person name="Brannstrom I.O."/>
            <person name="Guillou S."/>
            <person name="Cros-Aarteil S."/>
            <person name="Calhoun S."/>
            <person name="Haridas S."/>
            <person name="Kuo A."/>
            <person name="Mondo S."/>
            <person name="Pangilinan J."/>
            <person name="Riley R."/>
            <person name="LaButti K."/>
            <person name="Andreopoulos B."/>
            <person name="Lipzen A."/>
            <person name="Chen C."/>
            <person name="Yanf M."/>
            <person name="Daum C."/>
            <person name="Ng V."/>
            <person name="Clum A."/>
            <person name="Steindorff A."/>
            <person name="Ohm R."/>
            <person name="Martin F."/>
            <person name="Silar P."/>
            <person name="Natvig D."/>
            <person name="Lalanne C."/>
            <person name="Gautier V."/>
            <person name="Ament-velasquez S.L."/>
            <person name="Kruys A."/>
            <person name="Hutchinson M.I."/>
            <person name="Powell A.J."/>
            <person name="Barry K."/>
            <person name="Miller A.N."/>
            <person name="Grigoriev I.V."/>
            <person name="Debuchy R."/>
            <person name="Gladieux P."/>
            <person name="Thoren M.H."/>
            <person name="Johannesson H."/>
        </authorList>
    </citation>
    <scope>NUCLEOTIDE SEQUENCE</scope>
    <source>
        <strain evidence="2">SMH2392-1A</strain>
    </source>
</reference>
<comment type="caution">
    <text evidence="2">The sequence shown here is derived from an EMBL/GenBank/DDBJ whole genome shotgun (WGS) entry which is preliminary data.</text>
</comment>
<dbReference type="RefSeq" id="XP_060290635.1">
    <property type="nucleotide sequence ID" value="XM_060435433.1"/>
</dbReference>
<evidence type="ECO:0000256" key="1">
    <source>
        <dbReference type="SAM" id="Phobius"/>
    </source>
</evidence>
<dbReference type="EMBL" id="JAUIRO010000008">
    <property type="protein sequence ID" value="KAK0703776.1"/>
    <property type="molecule type" value="Genomic_DNA"/>
</dbReference>
<evidence type="ECO:0000313" key="3">
    <source>
        <dbReference type="Proteomes" id="UP001172101"/>
    </source>
</evidence>
<gene>
    <name evidence="2" type="ORF">B0T26DRAFT_511899</name>
</gene>
<sequence length="97" mass="10700">MYPVTWWFNTAAGFLFSLFFFLAGRISHSSLDSVYIFIYKNQHLPPSAPSLLRGPRISNTFTGTGAKVSKLGYLVPSNAKYAFTLAAGLGRFVPADF</sequence>
<keyword evidence="1" id="KW-1133">Transmembrane helix</keyword>
<proteinExistence type="predicted"/>
<keyword evidence="1" id="KW-0812">Transmembrane</keyword>
<dbReference type="AlphaFoldDB" id="A0AA40DJL0"/>
<protein>
    <submittedName>
        <fullName evidence="2">Uncharacterized protein</fullName>
    </submittedName>
</protein>
<name>A0AA40DJL0_9PEZI</name>
<keyword evidence="1" id="KW-0472">Membrane</keyword>
<evidence type="ECO:0000313" key="2">
    <source>
        <dbReference type="EMBL" id="KAK0703776.1"/>
    </source>
</evidence>
<dbReference type="GeneID" id="85318703"/>